<dbReference type="KEGG" id="scad:DN051_04025"/>
<dbReference type="GO" id="GO:0022857">
    <property type="term" value="F:transmembrane transporter activity"/>
    <property type="evidence" value="ECO:0007669"/>
    <property type="project" value="InterPro"/>
</dbReference>
<evidence type="ECO:0000256" key="2">
    <source>
        <dbReference type="ARBA" id="ARBA00022448"/>
    </source>
</evidence>
<dbReference type="PANTHER" id="PTHR42718:SF9">
    <property type="entry name" value="MAJOR FACILITATOR SUPERFAMILY MULTIDRUG TRANSPORTER MFSC"/>
    <property type="match status" value="1"/>
</dbReference>
<dbReference type="Gene3D" id="1.20.1250.20">
    <property type="entry name" value="MFS general substrate transporter like domains"/>
    <property type="match status" value="2"/>
</dbReference>
<feature type="transmembrane region" description="Helical" evidence="7">
    <location>
        <begin position="65"/>
        <end position="85"/>
    </location>
</feature>
<evidence type="ECO:0000256" key="6">
    <source>
        <dbReference type="ARBA" id="ARBA00023251"/>
    </source>
</evidence>
<proteinExistence type="predicted"/>
<keyword evidence="4 7" id="KW-1133">Transmembrane helix</keyword>
<feature type="transmembrane region" description="Helical" evidence="7">
    <location>
        <begin position="149"/>
        <end position="169"/>
    </location>
</feature>
<comment type="subcellular location">
    <subcellularLocation>
        <location evidence="1">Cell membrane</location>
        <topology evidence="1">Multi-pass membrane protein</topology>
    </subcellularLocation>
</comment>
<feature type="transmembrane region" description="Helical" evidence="7">
    <location>
        <begin position="181"/>
        <end position="201"/>
    </location>
</feature>
<dbReference type="Pfam" id="PF07690">
    <property type="entry name" value="MFS_1"/>
    <property type="match status" value="2"/>
</dbReference>
<evidence type="ECO:0000259" key="8">
    <source>
        <dbReference type="PROSITE" id="PS50850"/>
    </source>
</evidence>
<feature type="transmembrane region" description="Helical" evidence="7">
    <location>
        <begin position="388"/>
        <end position="406"/>
    </location>
</feature>
<feature type="transmembrane region" description="Helical" evidence="7">
    <location>
        <begin position="321"/>
        <end position="344"/>
    </location>
</feature>
<dbReference type="InterPro" id="IPR036259">
    <property type="entry name" value="MFS_trans_sf"/>
</dbReference>
<name>A0A2Z4ITB0_9ACTN</name>
<accession>A0A2Z4ITB0</accession>
<sequence length="421" mass="44255">MAQTTPERTDASSPSTGHPTRAAVAIGFAVLCVSYMLNAMDRQVFYPLLPEIREDFGFSLDQGGLLATGFTIGLALAGLPTGYLVDRLSRKSVLLISVLIYSLGTLAIPLATGFVDMSAYRLVSGVGEGMQATALYAVIGAFFFHRRAVAAGVVGVAFGAGVFLGPLVGTRIASAADDWRGPFYVFGAAGLVVCLLIAVTVNRVMTESVTGTASTAAKFDHVPASPYNRNTLGLGIACAVAGLVFYGFLGLYPTYLREELGFTAGQAALAVSCSGFGAMMALPAGWLGDRFNQRNLLGLAFVATSATAWLTYQYATSPGAQYVLAFLMGTFASGFLFTNCTTAMQRAVRPEHVGRGAGLFMLTYYVAAAFSGLLFARLVAELGWDGAGLWQLTVLPVLGLIGLTLVDPSRMLVPRSRTDAT</sequence>
<feature type="transmembrane region" description="Helical" evidence="7">
    <location>
        <begin position="232"/>
        <end position="252"/>
    </location>
</feature>
<dbReference type="CDD" id="cd06174">
    <property type="entry name" value="MFS"/>
    <property type="match status" value="1"/>
</dbReference>
<dbReference type="Proteomes" id="UP000249616">
    <property type="component" value="Chromosome"/>
</dbReference>
<dbReference type="InterPro" id="IPR011701">
    <property type="entry name" value="MFS"/>
</dbReference>
<dbReference type="PROSITE" id="PS50850">
    <property type="entry name" value="MFS"/>
    <property type="match status" value="1"/>
</dbReference>
<evidence type="ECO:0000256" key="4">
    <source>
        <dbReference type="ARBA" id="ARBA00022989"/>
    </source>
</evidence>
<dbReference type="GO" id="GO:0005886">
    <property type="term" value="C:plasma membrane"/>
    <property type="evidence" value="ECO:0007669"/>
    <property type="project" value="UniProtKB-SubCell"/>
</dbReference>
<keyword evidence="6" id="KW-0046">Antibiotic resistance</keyword>
<dbReference type="InterPro" id="IPR020846">
    <property type="entry name" value="MFS_dom"/>
</dbReference>
<dbReference type="EMBL" id="CP030073">
    <property type="protein sequence ID" value="AWW35919.1"/>
    <property type="molecule type" value="Genomic_DNA"/>
</dbReference>
<reference evidence="9 10" key="1">
    <citation type="journal article" date="2019" name="Int. J. Syst. Evol. Microbiol.">
        <title>Streptomyces cadmiisoli sp. nov., a novel actinomycete isolated from cadmium-contaminated soil.</title>
        <authorList>
            <person name="Li K."/>
            <person name="Tang X."/>
            <person name="Zhao J."/>
            <person name="Guo Y."/>
            <person name="Tang Y."/>
            <person name="Gao J."/>
        </authorList>
    </citation>
    <scope>NUCLEOTIDE SEQUENCE [LARGE SCALE GENOMIC DNA]</scope>
    <source>
        <strain evidence="9 10">ZFG47</strain>
    </source>
</reference>
<evidence type="ECO:0000313" key="9">
    <source>
        <dbReference type="EMBL" id="AWW35919.1"/>
    </source>
</evidence>
<feature type="transmembrane region" description="Helical" evidence="7">
    <location>
        <begin position="264"/>
        <end position="284"/>
    </location>
</feature>
<keyword evidence="2" id="KW-0813">Transport</keyword>
<evidence type="ECO:0000256" key="1">
    <source>
        <dbReference type="ARBA" id="ARBA00004651"/>
    </source>
</evidence>
<gene>
    <name evidence="9" type="ORF">DN051_04025</name>
</gene>
<organism evidence="9 10">
    <name type="scientific">Streptomyces cadmiisoli</name>
    <dbReference type="NCBI Taxonomy" id="2184053"/>
    <lineage>
        <taxon>Bacteria</taxon>
        <taxon>Bacillati</taxon>
        <taxon>Actinomycetota</taxon>
        <taxon>Actinomycetes</taxon>
        <taxon>Kitasatosporales</taxon>
        <taxon>Streptomycetaceae</taxon>
        <taxon>Streptomyces</taxon>
        <taxon>Streptomyces aurantiacus group</taxon>
    </lineage>
</organism>
<keyword evidence="5 7" id="KW-0472">Membrane</keyword>
<evidence type="ECO:0000256" key="5">
    <source>
        <dbReference type="ARBA" id="ARBA00023136"/>
    </source>
</evidence>
<dbReference type="InterPro" id="IPR001958">
    <property type="entry name" value="Tet-R_TetA/multi-R_MdtG-like"/>
</dbReference>
<feature type="transmembrane region" description="Helical" evidence="7">
    <location>
        <begin position="356"/>
        <end position="376"/>
    </location>
</feature>
<feature type="transmembrane region" description="Helical" evidence="7">
    <location>
        <begin position="296"/>
        <end position="315"/>
    </location>
</feature>
<feature type="domain" description="Major facilitator superfamily (MFS) profile" evidence="8">
    <location>
        <begin position="27"/>
        <end position="411"/>
    </location>
</feature>
<dbReference type="PRINTS" id="PR01035">
    <property type="entry name" value="TCRTETA"/>
</dbReference>
<feature type="transmembrane region" description="Helical" evidence="7">
    <location>
        <begin position="21"/>
        <end position="40"/>
    </location>
</feature>
<evidence type="ECO:0000256" key="3">
    <source>
        <dbReference type="ARBA" id="ARBA00022692"/>
    </source>
</evidence>
<evidence type="ECO:0000256" key="7">
    <source>
        <dbReference type="SAM" id="Phobius"/>
    </source>
</evidence>
<feature type="transmembrane region" description="Helical" evidence="7">
    <location>
        <begin position="122"/>
        <end position="144"/>
    </location>
</feature>
<dbReference type="PANTHER" id="PTHR42718">
    <property type="entry name" value="MAJOR FACILITATOR SUPERFAMILY MULTIDRUG TRANSPORTER MFSC"/>
    <property type="match status" value="1"/>
</dbReference>
<dbReference type="AlphaFoldDB" id="A0A2Z4ITB0"/>
<protein>
    <submittedName>
        <fullName evidence="9">MFS transporter</fullName>
    </submittedName>
</protein>
<dbReference type="SUPFAM" id="SSF103473">
    <property type="entry name" value="MFS general substrate transporter"/>
    <property type="match status" value="1"/>
</dbReference>
<feature type="transmembrane region" description="Helical" evidence="7">
    <location>
        <begin position="92"/>
        <end position="110"/>
    </location>
</feature>
<keyword evidence="3 7" id="KW-0812">Transmembrane</keyword>
<keyword evidence="10" id="KW-1185">Reference proteome</keyword>
<dbReference type="RefSeq" id="WP_112437994.1">
    <property type="nucleotide sequence ID" value="NZ_CP030073.1"/>
</dbReference>
<evidence type="ECO:0000313" key="10">
    <source>
        <dbReference type="Proteomes" id="UP000249616"/>
    </source>
</evidence>
<dbReference type="GO" id="GO:0046677">
    <property type="term" value="P:response to antibiotic"/>
    <property type="evidence" value="ECO:0007669"/>
    <property type="project" value="UniProtKB-KW"/>
</dbReference>